<proteinExistence type="predicted"/>
<reference evidence="3" key="1">
    <citation type="submission" date="2022-11" db="EMBL/GenBank/DDBJ databases">
        <authorList>
            <person name="Morgan W.R."/>
            <person name="Tartar A."/>
        </authorList>
    </citation>
    <scope>NUCLEOTIDE SEQUENCE</scope>
    <source>
        <strain evidence="3">ARSEF 373</strain>
    </source>
</reference>
<dbReference type="Pfam" id="PF14240">
    <property type="entry name" value="YHYH"/>
    <property type="match status" value="1"/>
</dbReference>
<evidence type="ECO:0000313" key="4">
    <source>
        <dbReference type="Proteomes" id="UP001146120"/>
    </source>
</evidence>
<dbReference type="Proteomes" id="UP001146120">
    <property type="component" value="Unassembled WGS sequence"/>
</dbReference>
<sequence>MRRHGQLGAAGRAKVAPTKDHDQGARKGVVDMRMRMRMRFSLTIARAPTGAAVPAMAQLLLLLLLAVVALSTAVLAIQPIPQAADILTVVNVNTAKDVRLDANIYIPDGGEVLLNVDVPIEAIEVDAQGPAKVVRVYSNHSNGVFGVGEQINVFVEFTGPVDVVGTPALELQTGCHASACHTREVQRLRCRGTAGKFAVGFNGQSVRNIPWDATPKQFASFLQRMTQIDVVLVDYNIANAACSFFGNNITVTFESVNIVGADGDLPALTADPANTQGDGTVLSHVRFDPTLTTTAWELQKGQQVPNRVATFVQQTAPNALMFSYMVQQGDNATLLEYASSDSLKLPSTNNGAQVVNTGTNVVVDLSLPPPGSKGNWEIGLGSSLSANSALQIDVTPPRIISVTSTHVDGTFGIGELIVIQVVFSQPVVVTGQPTLVLETGLVDRIVPFTRALSSTVVEFNYIVQAKDTTPDLSYTGPTALQLNGGLIKRQSTTPTTDAVLTLPNNGETGSLAVNRNIVIDTSDPKVKNVVAINANGVYTAGDTININVVFDTPVVVTGSPTLTLSTGSVDLFPGFPVYEATPLGTKTIIFPEVNHGLSTAGSQGLQFLIDTQVMTVASVSGNVVTMVETYQGTLVDPTLLNAAAVVPIKSPGYRQAVYMSGSGTNTLLFAYTIQRGDVTTQLAYTSTTALQLNGGSIQRQSTTPTSNADLTLPTAGLVGSLTINSAIVVNTNVPQVLRADPITRDGVYRAGDDILFQLVFDLPVVVNGAASVLIVDGAMPRVAVYDSGSGSTTLVFRFKCQPQDQMAVFDYVDSNSLYPSYGEVAGWIRRKSAAPLTPVSLALPAGGLSSKGIAIDQNCAFVSSIMTLHEDDTVGAGEVVDVVVVYSAAVDVVVTNGVPTLLMASGKAAVYTSGTGTTSLVFRYTVQANDANGQSTHADIFALQLNGGNIVLAGSGTTRASTILPLPATSALVQTNHIMVNTAPPVVQAVSTRTLDGVLTVGDRVIVQVQFDNKVTVMPAASGLGTPVLLLNVGTGSGVTASLVTSEADRVFFAYTFVAGQSATTLAYFSRSALRCVGGVGLNQDATQDAQGINVITSATRVFAAWSEKKTGATTAQIRVRSFDVQRLPPVWTIEDGGAANSVVNFDPTMDATNAVLEVLTTTVYLVWQEQSANANNPTQIRVAKYNSPPALQRWTFVDKNPASTIGINKDATQSASLPAVAQLSGKLYVAWQESIATATAAQIRIAVYNGQDNPPAWTFVDGNSATRGLNYDGTKAASRVRIHSCGSLGATTLSLYAAWEEIGANGAVQVRVAVQAGTDAAPRWTFVDGNVATGLNVDKTMDARMPSLACWKSQLILAWTEPTALANAVARVRVRQFNGNLASPAWTALDSGVGINLDSTKNAANVRLRVRSVDDSLFAVWSEVDARRAKMQVRAARYLGSGTTWNFLDGGDVVSQVNDDVTRDATQVTATFGGLRDSVFVFWQEVNANAKAQIRASVYREPDLTWLSLVHSCIRRKSTTPTTPVSLLLPRLGSPGSLDFGRSIRVDTSVPIIQRVMLHSEAPAVMTAVSTVQSLDVLYRSSITQGQFQLRYDRYLTGCIDWNAAAQGANSIKAALEGISAISLSVTVSKDTSAFIDGHRYLITFVFPSYGVQPLALVTPDAGVCTGWTCAQTPAVACSIAARMQLNPNTNVPLRTGAVDVGVQFSFPVAVTTGVPALVLETGAIDRSALYTTRSATQYFDVGVNSPSPVLRGEFRLAYGDFSVGGPGFNGVSFTTDCIDISGSDEDAVEILGEKLAVVRPLTTIGIRSISRRRWRNGFRYTIEMRNSADLLDIVPADFSTCRPFSGRTQTIDVRADVAIVQGEISIGFADADSPCIPWNLRATGVTNSMTAVLSTIDTTRVLPVLVMKDPSMFTFGHRYYIDFLLLDDALELLTVSTGGACATFQCDDGNGGVVACPNLKVQVNADFVVTRATTDTLEFQYQVQSPDMSSSLMYRDSVALTGNIFRASMTTTLAVSLALPPPFSLLSPRLGRDLMIVSTGAIPTITTVTCAANAGTYTAGDLLPILVSFTSPVTVEGSPILELSSSGRAVFYSGSNSATLEFRYKVKPQESSTDLNYASIYALRVPDAWTRVRGVVAVGSSTTSLDANIWLPAVASAASLASSSAIVVDTTAPTILSVTSTRPNTVAGGLGYGVGDFIDIIVEFSQEVTVTGTPTIALNSGGSASFTYGGYRQLIDVGVYATYPITSGQFVVQYGGLESSCINFDDATSLQLRLLEFAAVQRIGIASVTKTALKNGNRFEIIFQNNQVLDAPSAIGVRLSDVCAPLLPAADSPEVLIMRSTDRFVAFNYVVGVGESATVLNHAATAIDLSSGATIQRRAKSPIIAADVTLPTATGTNALGVLKSIKTDGTPIQIVDIVADSAPDTYGVGYPPIASPATVAPGEILFHIVFSRAVTVVGAPTVELATGSLQPNGGVIPNRLAVYAGQPLPTQVAFRYRVQEGDVSLNLGFPNPNVLAQAQIYCITTTSSYLAQTTLPRLVISPAPTPIVIDAYSVPTTVMLSSNHVDGTFGVGEAIQITVDFSKEVIIQNGLNTNKDAFARYPAVLETAGNIYVLWTEWATFPRRTTSLLYLNVFSSATMAPVTLANPGAINRFPNTFIERAVLVAWSGQVYAAWDENSLIYCAVFNGFNAVNPWTLIPNMGANRVLTNPASSPLLIVHNQLLVLIWIEQGFTQSGARVGQVRVAQRNADLDAPLWIFHDGNRAQTGLNVNPLMDARDPSAVVYRGSMYLAWSELTATGSYVIVVARRYVTSRDVSTWRILTANANTNAAYSFISAHRPKLVVRRRGIEDRALLIAWHRDTLTANVSQVMHGQVNDADWAAAGTLGIPAVAANFTNTTTAEQPDALDVELLTCGDTMFAAWAQVEDATDPMRARNIRMAQLTSSGDIATGWTFAPFASGSLNHNTSYDQLEVALICSSATGQVGLSWTEFDGISTKLRLRHQAIVVRPGDLLAETAQGFPLLKLATGTVPPGIAVGVDRSGTRTHKLSFMYLVQAGHTAADLDALNQQAFVLNGAMPRDYLGQPPDCTLFPRSSDLRSLSFNKNLVINTVRPVVTSVTSTTASGEYGVGEVMTIQVVFSAPVAVLLDGVSAVPSMFLRTDELHFFNPTDNPATYVSGSGTTTLAFLYTSRDMDYCNALDYMSAGALVLNGNNRICRNASYPTQDALLTLPNPRSAGSLSSNRVIGIKPTQPRVVQVTSSNADGTYSPGDSLLIQVTFTLPVMVFGVPVILLQTNRPGAQAVYVSGSGSLTITFQYDVQPGDSTPDLAVVDDRNGDLGLTYVLSLQLVNDAQIKRKSTNPVTDAVVALPAPGQPGSLSVLKAIVLDSTRPQIISVRSTTPDGTYDVGDTIEFLIDFSRAVVVSQTPRLVLNLVLEYRQTAMYVSGSGTSTLRFLYTPQSGDNTGDTPLDYLDRQSFVARQLQFGSEIIKPPSQVFLKSTKPILAANVTLPRPGVPLLVNAPLSLVGNGKKIYVRTDGLRVQQLRADVGSGVFSPGQRIVISVVFTDVVVIQGSPRLKLNANTAVYASYLSGSGTPSLQFLYIVATGDSSQALEVTSTTALELSGGVITDAQTTYVPLRLPGPFTPGSLSFAYTIGITSQPPVVQRVYCVNRDGDYGVGDTLQVAVRFSRMVTIVTATPPTLSLQLVGGGVVRAATYASGDKSLELVFTIVVQAGDSSVDLEYAGTAALQGAVFALATTPTLAATTTLPAPGSSMSLSAQSNIRVVSSAPTVIAVSAVDRNGTYGLMDRIRLRVRFSFRVVLDPAATPATCTLKLALGNNKLALAQYAGGAKTYVLEFTYTVSQGDQAGRLDYTDTGSLSCAILQFSATPSLAANNQLPSPGSDGSLGLSSEIRIDATVPRVVSVTSPLANGIYGAGQTIDILVTFSEPVTLAGVSATPQLKLAIASNTNQPWRGPLAPPLAQYVSGASTNTLAFRYVTAVGDVALPLEYDGVDSLSVLPRGSAIVAVANLDRSATLRLPMVMATGSLSNNRDIRIDTTEPPRVIAVGSPTADGTYTVGDTVRVSITFNAPVVVVNTPVLKLVTQRGAGATVGLAQYVAGSGTPTLMFDYAVQSGDAIDRVEYTRCPDTERRPPQRREWDKVVICSQAGNALQLPAGASIKRLATTPITDAVLDLPEVTPWPELRIATPRTDFVYVNELEATTGMLPSELSLFPPLSNQFSISQQKSSIYIYSNGVPDHPTSLMASKTIKEQRYFIELRRFPVQQSNPLQLQMFDGFTGIFLNGIPFKNASAVAAATATVSPVPDECGGAVDSTGRYFYLALPVCFLDQASLQPPIIVPGAPDSPPPSPSPLLGYAFDGYAIYGFNNELGNLPVDLDACNGRIGADGTYRYHLVPPWSPGNRPLFPPCLKGVDAQSDALVRVFRFPVDIRQVEALSLPQLSRLDGLVVDENPDTQRAASVWLNPKGVSVTYTSSAVLVRSTGVPDGAFGPFPNDYNPYQVKTQNYEFQFPRQPVVNPTGATTPLPQDVPVGVMLNGVPFFSYQSAVYGANVMASTSPAMVLFDKCKGLVDSGGNYRYYDSPDCLLSELSNGSVAAIRNQTLIGYAFDGFPVYGPFTERGVAPTDLDVCNGRYGDDGTYRYHVTPGKAPFLIGCYRGVPLTASNDVFRSLSYGHALQLNTDVPQVVQVFTSKRPGRYVAGETLDLVLRWSWPVVIDTTLGLPTVVVQNAAAPAVYNAAKSTPGRSVFVYSVTTDRLDAFNYDTRSSITLNGATIRRQAVTPQLAAALSLVGAEKTSRFASKHQLVQDVRIVLRGLYHPHASDLVVRLFHEQRNALVFTQCCGADAFGQPDDHLRINRAQIDALAANPTSGVGIDYSFQDFTFARNLARDGGATTLQSSTSSACVAGNAVDGDVNGFVSKQNVARTQARPNENSWWELRLLRSTVIGTIRIWLPQPERLPAIVQTLRVDSADGQAPVMGSFVLAFTRSDGQVLTTDPIAANAVAMQSDEDQRVPTAGIGQAESIQAKLWALPGMPRVFITRTPGKASLSPNGAFTWSITFLDNPRVPEGAVPLAVAVNNVCNGLGVVALTRPLPGDDSDPWTYQDVDNHPSNATVGTLSMLPFWVFLFDDTAVLDFETLQDAYDTAVWSYRVDALVAKQFVSLGPPPNLTTQAIRIVAANTNAVLTLAEVEVFQERNHVLSQYTGGTPIVPVSFPSGETWSPEDSFRATFASMASEGTWTLSLTDVAPAAGGIHGAGAISDWQLIVTNFAGITRTYHMDVRAQLQTLPRHGKLYVAINETEHDHLDADMNGILDSVEATAYLSRYWLSYDLLAAPTRQRVLTAFLDGYASFGGIQVLSDASQRERLMPVACDRQCLEQTYRVDPYYYGSGGTRGDTGDVGNQLLYLNNQRMVRYIPQPGFQGKDAFTFRILVGTQASQVLGTVELYVRECQDPDCAIDRQFLHR</sequence>
<name>A0AAV2YPS0_9STRA</name>
<dbReference type="InterPro" id="IPR008979">
    <property type="entry name" value="Galactose-bd-like_sf"/>
</dbReference>
<dbReference type="InterPro" id="IPR025924">
    <property type="entry name" value="YHYH_dom"/>
</dbReference>
<evidence type="ECO:0000259" key="2">
    <source>
        <dbReference type="Pfam" id="PF14240"/>
    </source>
</evidence>
<evidence type="ECO:0000256" key="1">
    <source>
        <dbReference type="SAM" id="MobiDB-lite"/>
    </source>
</evidence>
<dbReference type="PANTHER" id="PTHR30289:SF8">
    <property type="entry name" value="YHYH DOMAIN-CONTAINING PROTEIN"/>
    <property type="match status" value="1"/>
</dbReference>
<gene>
    <name evidence="3" type="ORF">N0F65_012573</name>
</gene>
<dbReference type="Gene3D" id="2.60.120.260">
    <property type="entry name" value="Galactose-binding domain-like"/>
    <property type="match status" value="1"/>
</dbReference>
<reference evidence="3" key="2">
    <citation type="journal article" date="2023" name="Microbiol Resour">
        <title>Decontamination and Annotation of the Draft Genome Sequence of the Oomycete Lagenidium giganteum ARSEF 373.</title>
        <authorList>
            <person name="Morgan W.R."/>
            <person name="Tartar A."/>
        </authorList>
    </citation>
    <scope>NUCLEOTIDE SEQUENCE</scope>
    <source>
        <strain evidence="3">ARSEF 373</strain>
    </source>
</reference>
<protein>
    <recommendedName>
        <fullName evidence="2">YHYH domain-containing protein</fullName>
    </recommendedName>
</protein>
<keyword evidence="4" id="KW-1185">Reference proteome</keyword>
<feature type="domain" description="YHYH" evidence="2">
    <location>
        <begin position="4525"/>
        <end position="4635"/>
    </location>
</feature>
<accession>A0AAV2YPS0</accession>
<dbReference type="PANTHER" id="PTHR30289">
    <property type="entry name" value="UNCHARACTERIZED PROTEIN YBCL-RELATED"/>
    <property type="match status" value="1"/>
</dbReference>
<feature type="region of interest" description="Disordered" evidence="1">
    <location>
        <begin position="1"/>
        <end position="27"/>
    </location>
</feature>
<dbReference type="SUPFAM" id="SSF49785">
    <property type="entry name" value="Galactose-binding domain-like"/>
    <property type="match status" value="1"/>
</dbReference>
<feature type="compositionally biased region" description="Basic and acidic residues" evidence="1">
    <location>
        <begin position="17"/>
        <end position="27"/>
    </location>
</feature>
<comment type="caution">
    <text evidence="3">The sequence shown here is derived from an EMBL/GenBank/DDBJ whole genome shotgun (WGS) entry which is preliminary data.</text>
</comment>
<organism evidence="3 4">
    <name type="scientific">Lagenidium giganteum</name>
    <dbReference type="NCBI Taxonomy" id="4803"/>
    <lineage>
        <taxon>Eukaryota</taxon>
        <taxon>Sar</taxon>
        <taxon>Stramenopiles</taxon>
        <taxon>Oomycota</taxon>
        <taxon>Peronosporomycetes</taxon>
        <taxon>Pythiales</taxon>
        <taxon>Pythiaceae</taxon>
    </lineage>
</organism>
<evidence type="ECO:0000313" key="3">
    <source>
        <dbReference type="EMBL" id="DAZ96211.1"/>
    </source>
</evidence>
<dbReference type="EMBL" id="DAKRPA010000174">
    <property type="protein sequence ID" value="DAZ96211.1"/>
    <property type="molecule type" value="Genomic_DNA"/>
</dbReference>